<evidence type="ECO:0000313" key="1">
    <source>
        <dbReference type="EMBL" id="CAK5086761.1"/>
    </source>
</evidence>
<dbReference type="EMBL" id="CAVMJV010000062">
    <property type="protein sequence ID" value="CAK5086761.1"/>
    <property type="molecule type" value="Genomic_DNA"/>
</dbReference>
<dbReference type="Proteomes" id="UP001497535">
    <property type="component" value="Unassembled WGS sequence"/>
</dbReference>
<accession>A0ACB1A8M1</accession>
<sequence length="51" mass="5903">MGEQMKLEGHCVDTMVGSHKLRLSSVQKFAYFLLLETKQLFCGSWMSLDMF</sequence>
<organism evidence="1 2">
    <name type="scientific">Meloidogyne enterolobii</name>
    <name type="common">Root-knot nematode worm</name>
    <name type="synonym">Meloidogyne mayaguensis</name>
    <dbReference type="NCBI Taxonomy" id="390850"/>
    <lineage>
        <taxon>Eukaryota</taxon>
        <taxon>Metazoa</taxon>
        <taxon>Ecdysozoa</taxon>
        <taxon>Nematoda</taxon>
        <taxon>Chromadorea</taxon>
        <taxon>Rhabditida</taxon>
        <taxon>Tylenchina</taxon>
        <taxon>Tylenchomorpha</taxon>
        <taxon>Tylenchoidea</taxon>
        <taxon>Meloidogynidae</taxon>
        <taxon>Meloidogyninae</taxon>
        <taxon>Meloidogyne</taxon>
    </lineage>
</organism>
<protein>
    <submittedName>
        <fullName evidence="1">Uncharacterized protein</fullName>
    </submittedName>
</protein>
<name>A0ACB1A8M1_MELEN</name>
<comment type="caution">
    <text evidence="1">The sequence shown here is derived from an EMBL/GenBank/DDBJ whole genome shotgun (WGS) entry which is preliminary data.</text>
</comment>
<evidence type="ECO:0000313" key="2">
    <source>
        <dbReference type="Proteomes" id="UP001497535"/>
    </source>
</evidence>
<proteinExistence type="predicted"/>
<reference evidence="1" key="1">
    <citation type="submission" date="2023-11" db="EMBL/GenBank/DDBJ databases">
        <authorList>
            <person name="Poullet M."/>
        </authorList>
    </citation>
    <scope>NUCLEOTIDE SEQUENCE</scope>
    <source>
        <strain evidence="1">E1834</strain>
    </source>
</reference>
<keyword evidence="2" id="KW-1185">Reference proteome</keyword>
<gene>
    <name evidence="1" type="ORF">MENTE1834_LOCUS34276</name>
</gene>